<dbReference type="EMBL" id="JAAQWG010000010">
    <property type="protein sequence ID" value="NMY08634.1"/>
    <property type="molecule type" value="Genomic_DNA"/>
</dbReference>
<evidence type="ECO:0000313" key="2">
    <source>
        <dbReference type="Proteomes" id="UP000537729"/>
    </source>
</evidence>
<dbReference type="Proteomes" id="UP000537729">
    <property type="component" value="Unassembled WGS sequence"/>
</dbReference>
<name>A0A7Y1F8H9_PSEVE</name>
<organism evidence="1 2">
    <name type="scientific">Pseudomonas veronii</name>
    <dbReference type="NCBI Taxonomy" id="76761"/>
    <lineage>
        <taxon>Bacteria</taxon>
        <taxon>Pseudomonadati</taxon>
        <taxon>Pseudomonadota</taxon>
        <taxon>Gammaproteobacteria</taxon>
        <taxon>Pseudomonadales</taxon>
        <taxon>Pseudomonadaceae</taxon>
        <taxon>Pseudomonas</taxon>
    </lineage>
</organism>
<evidence type="ECO:0000313" key="1">
    <source>
        <dbReference type="EMBL" id="NMY08634.1"/>
    </source>
</evidence>
<dbReference type="AlphaFoldDB" id="A0A7Y1F8H9"/>
<dbReference type="RefSeq" id="WP_169884134.1">
    <property type="nucleotide sequence ID" value="NZ_JAAQWG010000010.1"/>
</dbReference>
<proteinExistence type="predicted"/>
<gene>
    <name evidence="1" type="ORF">HBO38_09265</name>
</gene>
<accession>A0A7Y1F8H9</accession>
<protein>
    <submittedName>
        <fullName evidence="1">Uncharacterized protein</fullName>
    </submittedName>
</protein>
<reference evidence="1 2" key="1">
    <citation type="journal article" date="2020" name="Front. Microbiol.">
        <title>Genetic Organization of the aprX-lipA2 Operon Affects the Proteolytic Potential of Pseudomonas Species in Milk.</title>
        <authorList>
            <person name="Maier C."/>
            <person name="Huptas C."/>
            <person name="von Neubeck M."/>
            <person name="Scherer S."/>
            <person name="Wenning M."/>
            <person name="Lucking G."/>
        </authorList>
    </citation>
    <scope>NUCLEOTIDE SEQUENCE [LARGE SCALE GENOMIC DNA]</scope>
    <source>
        <strain evidence="1 2">DSM 16272</strain>
    </source>
</reference>
<comment type="caution">
    <text evidence="1">The sequence shown here is derived from an EMBL/GenBank/DDBJ whole genome shotgun (WGS) entry which is preliminary data.</text>
</comment>
<sequence length="153" mass="17095">MSNHKKNDVTIECEPAPPRLEVEAETIVQWDDQGMFMEAHSYDNFVERSEGGVRGIRPDGVTISMIDGDITIENLIPKSVGIRDISEIESLAVRTVDQTRIYRIDFFDGGDIEVAHSQDGQVKGFTGRNFNQTLNQNNEAIVSRGHSANHQAH</sequence>